<evidence type="ECO:0000313" key="1">
    <source>
        <dbReference type="EMBL" id="GBN97200.1"/>
    </source>
</evidence>
<reference evidence="1 2" key="1">
    <citation type="journal article" date="2019" name="Sci. Rep.">
        <title>Orb-weaving spider Araneus ventricosus genome elucidates the spidroin gene catalogue.</title>
        <authorList>
            <person name="Kono N."/>
            <person name="Nakamura H."/>
            <person name="Ohtoshi R."/>
            <person name="Moran D.A.P."/>
            <person name="Shinohara A."/>
            <person name="Yoshida Y."/>
            <person name="Fujiwara M."/>
            <person name="Mori M."/>
            <person name="Tomita M."/>
            <person name="Arakawa K."/>
        </authorList>
    </citation>
    <scope>NUCLEOTIDE SEQUENCE [LARGE SCALE GENOMIC DNA]</scope>
</reference>
<accession>A0A4Y2TB40</accession>
<organism evidence="1 2">
    <name type="scientific">Araneus ventricosus</name>
    <name type="common">Orbweaver spider</name>
    <name type="synonym">Epeira ventricosa</name>
    <dbReference type="NCBI Taxonomy" id="182803"/>
    <lineage>
        <taxon>Eukaryota</taxon>
        <taxon>Metazoa</taxon>
        <taxon>Ecdysozoa</taxon>
        <taxon>Arthropoda</taxon>
        <taxon>Chelicerata</taxon>
        <taxon>Arachnida</taxon>
        <taxon>Araneae</taxon>
        <taxon>Araneomorphae</taxon>
        <taxon>Entelegynae</taxon>
        <taxon>Araneoidea</taxon>
        <taxon>Araneidae</taxon>
        <taxon>Araneus</taxon>
    </lineage>
</organism>
<dbReference type="PANTHER" id="PTHR46060:SF1">
    <property type="entry name" value="MARINER MOS1 TRANSPOSASE-LIKE PROTEIN"/>
    <property type="match status" value="1"/>
</dbReference>
<proteinExistence type="predicted"/>
<keyword evidence="2" id="KW-1185">Reference proteome</keyword>
<dbReference type="GO" id="GO:0003676">
    <property type="term" value="F:nucleic acid binding"/>
    <property type="evidence" value="ECO:0007669"/>
    <property type="project" value="InterPro"/>
</dbReference>
<dbReference type="Proteomes" id="UP000499080">
    <property type="component" value="Unassembled WGS sequence"/>
</dbReference>
<dbReference type="InterPro" id="IPR036397">
    <property type="entry name" value="RNaseH_sf"/>
</dbReference>
<name>A0A4Y2TB40_ARAVE</name>
<evidence type="ECO:0000313" key="2">
    <source>
        <dbReference type="Proteomes" id="UP000499080"/>
    </source>
</evidence>
<protein>
    <recommendedName>
        <fullName evidence="3">Tc1-like transposase DDE domain-containing protein</fullName>
    </recommendedName>
</protein>
<dbReference type="EMBL" id="BGPR01027023">
    <property type="protein sequence ID" value="GBN97200.1"/>
    <property type="molecule type" value="Genomic_DNA"/>
</dbReference>
<dbReference type="AlphaFoldDB" id="A0A4Y2TB40"/>
<dbReference type="PANTHER" id="PTHR46060">
    <property type="entry name" value="MARINER MOS1 TRANSPOSASE-LIKE PROTEIN"/>
    <property type="match status" value="1"/>
</dbReference>
<gene>
    <name evidence="1" type="ORF">AVEN_189089_1</name>
</gene>
<dbReference type="Gene3D" id="3.30.420.10">
    <property type="entry name" value="Ribonuclease H-like superfamily/Ribonuclease H"/>
    <property type="match status" value="1"/>
</dbReference>
<evidence type="ECO:0008006" key="3">
    <source>
        <dbReference type="Google" id="ProtNLM"/>
    </source>
</evidence>
<comment type="caution">
    <text evidence="1">The sequence shown here is derived from an EMBL/GenBank/DDBJ whole genome shotgun (WGS) entry which is preliminary data.</text>
</comment>
<dbReference type="InterPro" id="IPR052709">
    <property type="entry name" value="Transposase-MT_Hybrid"/>
</dbReference>
<sequence>MFGRDDPIVLTSMQKKGESLMGCRARPSLLSSGVLFLDDSAILHTARETKEHIRRLGWERLDHPPYSPDLAPPDFHLLSVLKSALLGRHYRNAD</sequence>
<dbReference type="OrthoDB" id="25402at2759"/>